<name>A0A3N4IK97_ASCIM</name>
<gene>
    <name evidence="1" type="ORF">BJ508DRAFT_135651</name>
</gene>
<accession>A0A3N4IK97</accession>
<organism evidence="1 2">
    <name type="scientific">Ascobolus immersus RN42</name>
    <dbReference type="NCBI Taxonomy" id="1160509"/>
    <lineage>
        <taxon>Eukaryota</taxon>
        <taxon>Fungi</taxon>
        <taxon>Dikarya</taxon>
        <taxon>Ascomycota</taxon>
        <taxon>Pezizomycotina</taxon>
        <taxon>Pezizomycetes</taxon>
        <taxon>Pezizales</taxon>
        <taxon>Ascobolaceae</taxon>
        <taxon>Ascobolus</taxon>
    </lineage>
</organism>
<dbReference type="AlphaFoldDB" id="A0A3N4IK97"/>
<evidence type="ECO:0000313" key="1">
    <source>
        <dbReference type="EMBL" id="RPA86575.1"/>
    </source>
</evidence>
<protein>
    <submittedName>
        <fullName evidence="1">Uncharacterized protein</fullName>
    </submittedName>
</protein>
<evidence type="ECO:0000313" key="2">
    <source>
        <dbReference type="Proteomes" id="UP000275078"/>
    </source>
</evidence>
<sequence>MPPNFLNLPLEIHIAICDALTTAEYYFEVDRTNRTFTRRKTFTRSTVRLLYALYAPTLSEGLRADRTPQSPPFRRQIVFNCYLHEFCTFLVAYFSNTRVLNIPFDKTINELVVTPFDLSPRDESLEVELWRCFYEIWDGAVPPRDSRGNILAGWTPENSRTPIHANDNVGPILEGLLAIRRRKRVLRFLLGRSMAREAKEGMDAWPTILQRSGIRRWAIAALPKFPAEAVNHLLVGSVSEADVKKEVERVVSWATHSKGYNVTLNPNR</sequence>
<dbReference type="Proteomes" id="UP000275078">
    <property type="component" value="Unassembled WGS sequence"/>
</dbReference>
<reference evidence="1 2" key="1">
    <citation type="journal article" date="2018" name="Nat. Ecol. Evol.">
        <title>Pezizomycetes genomes reveal the molecular basis of ectomycorrhizal truffle lifestyle.</title>
        <authorList>
            <person name="Murat C."/>
            <person name="Payen T."/>
            <person name="Noel B."/>
            <person name="Kuo A."/>
            <person name="Morin E."/>
            <person name="Chen J."/>
            <person name="Kohler A."/>
            <person name="Krizsan K."/>
            <person name="Balestrini R."/>
            <person name="Da Silva C."/>
            <person name="Montanini B."/>
            <person name="Hainaut M."/>
            <person name="Levati E."/>
            <person name="Barry K.W."/>
            <person name="Belfiori B."/>
            <person name="Cichocki N."/>
            <person name="Clum A."/>
            <person name="Dockter R.B."/>
            <person name="Fauchery L."/>
            <person name="Guy J."/>
            <person name="Iotti M."/>
            <person name="Le Tacon F."/>
            <person name="Lindquist E.A."/>
            <person name="Lipzen A."/>
            <person name="Malagnac F."/>
            <person name="Mello A."/>
            <person name="Molinier V."/>
            <person name="Miyauchi S."/>
            <person name="Poulain J."/>
            <person name="Riccioni C."/>
            <person name="Rubini A."/>
            <person name="Sitrit Y."/>
            <person name="Splivallo R."/>
            <person name="Traeger S."/>
            <person name="Wang M."/>
            <person name="Zifcakova L."/>
            <person name="Wipf D."/>
            <person name="Zambonelli A."/>
            <person name="Paolocci F."/>
            <person name="Nowrousian M."/>
            <person name="Ottonello S."/>
            <person name="Baldrian P."/>
            <person name="Spatafora J.W."/>
            <person name="Henrissat B."/>
            <person name="Nagy L.G."/>
            <person name="Aury J.M."/>
            <person name="Wincker P."/>
            <person name="Grigoriev I.V."/>
            <person name="Bonfante P."/>
            <person name="Martin F.M."/>
        </authorList>
    </citation>
    <scope>NUCLEOTIDE SEQUENCE [LARGE SCALE GENOMIC DNA]</scope>
    <source>
        <strain evidence="1 2">RN42</strain>
    </source>
</reference>
<proteinExistence type="predicted"/>
<dbReference type="EMBL" id="ML119649">
    <property type="protein sequence ID" value="RPA86575.1"/>
    <property type="molecule type" value="Genomic_DNA"/>
</dbReference>
<keyword evidence="2" id="KW-1185">Reference proteome</keyword>